<dbReference type="AlphaFoldDB" id="A0A7W4UN89"/>
<comment type="caution">
    <text evidence="5">The sequence shown here is derived from an EMBL/GenBank/DDBJ whole genome shotgun (WGS) entry which is preliminary data.</text>
</comment>
<dbReference type="InterPro" id="IPR036129">
    <property type="entry name" value="Glycerate_kinase_sf"/>
</dbReference>
<sequence>MQRRTVIAPDSFKGTASAAEVAAAIRRGWLRARPDDDCVEVPMADGGEGTTAAIAGSVPGARVVIVPVEGPVGAPVDAELVELPDGTWVVELAETSGIALLAGVDHDSCFRASTIGLGQAIRYAAEHGARRVLVGLGSSASTDGGAGMLTALGARFLDAHGAEIPLGNSGLHALESVDLSGLVRIPPDGLVALTDVVNPLFGELGAAAVFGPQKGAAPEDVPVLEAGLARLTQVLERAPEASGDVLALAAEPGSGAAGGTGFGLLAIGAEISAGAVAVAEAVGLRDLLRGADLIITGEGSFDAQSAAGKVPSLVRKLAQEEGARFSVIAGRVGLEAEERQALSAAGVSILSLSELAGSGQRAMDETLEWLEVAGERMAAEVA</sequence>
<dbReference type="GO" id="GO:0008887">
    <property type="term" value="F:glycerate kinase activity"/>
    <property type="evidence" value="ECO:0007669"/>
    <property type="project" value="UniProtKB-UniRule"/>
</dbReference>
<dbReference type="PANTHER" id="PTHR21599:SF0">
    <property type="entry name" value="GLYCERATE KINASE"/>
    <property type="match status" value="1"/>
</dbReference>
<reference evidence="5 6" key="1">
    <citation type="submission" date="2020-08" db="EMBL/GenBank/DDBJ databases">
        <title>Sequencing the genomes of 1000 actinobacteria strains.</title>
        <authorList>
            <person name="Klenk H.-P."/>
        </authorList>
    </citation>
    <scope>NUCLEOTIDE SEQUENCE [LARGE SCALE GENOMIC DNA]</scope>
    <source>
        <strain evidence="5 6">DSM 20419</strain>
    </source>
</reference>
<dbReference type="PIRSF" id="PIRSF006078">
    <property type="entry name" value="GlxK"/>
    <property type="match status" value="1"/>
</dbReference>
<evidence type="ECO:0000313" key="6">
    <source>
        <dbReference type="Proteomes" id="UP000545286"/>
    </source>
</evidence>
<dbReference type="PANTHER" id="PTHR21599">
    <property type="entry name" value="GLYCERATE KINASE"/>
    <property type="match status" value="1"/>
</dbReference>
<dbReference type="RefSeq" id="WP_183624372.1">
    <property type="nucleotide sequence ID" value="NZ_JACHWJ010000002.1"/>
</dbReference>
<dbReference type="EMBL" id="JACHWJ010000002">
    <property type="protein sequence ID" value="MBB2957595.1"/>
    <property type="molecule type" value="Genomic_DNA"/>
</dbReference>
<dbReference type="GO" id="GO:0031388">
    <property type="term" value="P:organic acid phosphorylation"/>
    <property type="evidence" value="ECO:0007669"/>
    <property type="project" value="UniProtKB-UniRule"/>
</dbReference>
<gene>
    <name evidence="5" type="ORF">FHX72_001732</name>
</gene>
<dbReference type="InterPro" id="IPR018193">
    <property type="entry name" value="Glyc_kinase_flavodox-like_fold"/>
</dbReference>
<keyword evidence="6" id="KW-1185">Reference proteome</keyword>
<dbReference type="SUPFAM" id="SSF110738">
    <property type="entry name" value="Glycerate kinase I"/>
    <property type="match status" value="1"/>
</dbReference>
<protein>
    <submittedName>
        <fullName evidence="5">Glycerate kinase</fullName>
        <ecNumber evidence="5">2.7.1.31</ecNumber>
    </submittedName>
</protein>
<evidence type="ECO:0000256" key="2">
    <source>
        <dbReference type="ARBA" id="ARBA00022679"/>
    </source>
</evidence>
<dbReference type="Gene3D" id="3.90.1510.10">
    <property type="entry name" value="Glycerate kinase, domain 2"/>
    <property type="match status" value="1"/>
</dbReference>
<dbReference type="InterPro" id="IPR004381">
    <property type="entry name" value="Glycerate_kinase"/>
</dbReference>
<dbReference type="Gene3D" id="3.40.50.10350">
    <property type="entry name" value="Glycerate kinase, domain 1"/>
    <property type="match status" value="1"/>
</dbReference>
<dbReference type="EC" id="2.7.1.31" evidence="5"/>
<dbReference type="NCBIfam" id="TIGR00045">
    <property type="entry name" value="glycerate kinase"/>
    <property type="match status" value="1"/>
</dbReference>
<accession>A0A7W4UN89</accession>
<dbReference type="InterPro" id="IPR018197">
    <property type="entry name" value="Glycerate_kinase_RE-like"/>
</dbReference>
<dbReference type="Pfam" id="PF02595">
    <property type="entry name" value="Gly_kinase"/>
    <property type="match status" value="1"/>
</dbReference>
<comment type="similarity">
    <text evidence="1 4">Belongs to the glycerate kinase type-1 family.</text>
</comment>
<evidence type="ECO:0000256" key="3">
    <source>
        <dbReference type="ARBA" id="ARBA00022777"/>
    </source>
</evidence>
<proteinExistence type="inferred from homology"/>
<organism evidence="5 6">
    <name type="scientific">Pseudoclavibacter helvolus</name>
    <dbReference type="NCBI Taxonomy" id="255205"/>
    <lineage>
        <taxon>Bacteria</taxon>
        <taxon>Bacillati</taxon>
        <taxon>Actinomycetota</taxon>
        <taxon>Actinomycetes</taxon>
        <taxon>Micrococcales</taxon>
        <taxon>Microbacteriaceae</taxon>
        <taxon>Pseudoclavibacter</taxon>
    </lineage>
</organism>
<evidence type="ECO:0000256" key="1">
    <source>
        <dbReference type="ARBA" id="ARBA00006284"/>
    </source>
</evidence>
<dbReference type="Proteomes" id="UP000545286">
    <property type="component" value="Unassembled WGS sequence"/>
</dbReference>
<evidence type="ECO:0000256" key="4">
    <source>
        <dbReference type="PIRNR" id="PIRNR006078"/>
    </source>
</evidence>
<evidence type="ECO:0000313" key="5">
    <source>
        <dbReference type="EMBL" id="MBB2957595.1"/>
    </source>
</evidence>
<name>A0A7W4UN89_9MICO</name>
<keyword evidence="3 4" id="KW-0418">Kinase</keyword>
<keyword evidence="2 4" id="KW-0808">Transferase</keyword>